<dbReference type="EMBL" id="LAXJ01000034">
    <property type="protein sequence ID" value="KRS10383.1"/>
    <property type="molecule type" value="Genomic_DNA"/>
</dbReference>
<reference evidence="6 7" key="1">
    <citation type="submission" date="2015-04" db="EMBL/GenBank/DDBJ databases">
        <title>The draft genome sequence of Roseovarius sp.R12b.</title>
        <authorList>
            <person name="Li G."/>
            <person name="Lai Q."/>
            <person name="Shao Z."/>
            <person name="Yan P."/>
        </authorList>
    </citation>
    <scope>NUCLEOTIDE SEQUENCE [LARGE SCALE GENOMIC DNA]</scope>
    <source>
        <strain evidence="6 7">R12B</strain>
    </source>
</reference>
<dbReference type="GO" id="GO:0016846">
    <property type="term" value="F:carbon-sulfur lyase activity"/>
    <property type="evidence" value="ECO:0007669"/>
    <property type="project" value="InterPro"/>
</dbReference>
<keyword evidence="4" id="KW-0456">Lyase</keyword>
<dbReference type="PANTHER" id="PTHR33337:SF40">
    <property type="entry name" value="CENP-V_GFA DOMAIN-CONTAINING PROTEIN-RELATED"/>
    <property type="match status" value="1"/>
</dbReference>
<gene>
    <name evidence="6" type="ORF">XM53_21360</name>
</gene>
<evidence type="ECO:0000259" key="5">
    <source>
        <dbReference type="PROSITE" id="PS51891"/>
    </source>
</evidence>
<evidence type="ECO:0000256" key="3">
    <source>
        <dbReference type="ARBA" id="ARBA00022833"/>
    </source>
</evidence>
<dbReference type="PANTHER" id="PTHR33337">
    <property type="entry name" value="GFA DOMAIN-CONTAINING PROTEIN"/>
    <property type="match status" value="1"/>
</dbReference>
<dbReference type="SUPFAM" id="SSF51316">
    <property type="entry name" value="Mss4-like"/>
    <property type="match status" value="1"/>
</dbReference>
<name>A0A0T5NNU3_9RHOB</name>
<dbReference type="Proteomes" id="UP000051295">
    <property type="component" value="Unassembled WGS sequence"/>
</dbReference>
<organism evidence="6 7">
    <name type="scientific">Roseovarius atlanticus</name>
    <dbReference type="NCBI Taxonomy" id="1641875"/>
    <lineage>
        <taxon>Bacteria</taxon>
        <taxon>Pseudomonadati</taxon>
        <taxon>Pseudomonadota</taxon>
        <taxon>Alphaproteobacteria</taxon>
        <taxon>Rhodobacterales</taxon>
        <taxon>Roseobacteraceae</taxon>
        <taxon>Roseovarius</taxon>
    </lineage>
</organism>
<dbReference type="InterPro" id="IPR006913">
    <property type="entry name" value="CENP-V/GFA"/>
</dbReference>
<evidence type="ECO:0000256" key="4">
    <source>
        <dbReference type="ARBA" id="ARBA00023239"/>
    </source>
</evidence>
<dbReference type="PATRIC" id="fig|1641875.4.peg.3349"/>
<evidence type="ECO:0000313" key="6">
    <source>
        <dbReference type="EMBL" id="KRS10383.1"/>
    </source>
</evidence>
<feature type="domain" description="CENP-V/GFA" evidence="5">
    <location>
        <begin position="2"/>
        <end position="121"/>
    </location>
</feature>
<keyword evidence="7" id="KW-1185">Reference proteome</keyword>
<proteinExistence type="inferred from homology"/>
<dbReference type="OrthoDB" id="9807246at2"/>
<evidence type="ECO:0000256" key="1">
    <source>
        <dbReference type="ARBA" id="ARBA00005495"/>
    </source>
</evidence>
<sequence>MHKSATCLCGAVKIDIAHAPETVGACHCGMCRKWSGGIYLGLHVKAAAATITGADAITAYTSSDWAERCFCATCGTNLFYRVTAPGPMQGDMHVGLGLLDDPTGISLTEEIFIDRKPDGYALVGNHKRMTEAETLAMFADIS</sequence>
<evidence type="ECO:0000256" key="2">
    <source>
        <dbReference type="ARBA" id="ARBA00022723"/>
    </source>
</evidence>
<dbReference type="STRING" id="1641875.XM53_21360"/>
<accession>A0A0T5NNU3</accession>
<evidence type="ECO:0000313" key="7">
    <source>
        <dbReference type="Proteomes" id="UP000051295"/>
    </source>
</evidence>
<comment type="caution">
    <text evidence="6">The sequence shown here is derived from an EMBL/GenBank/DDBJ whole genome shotgun (WGS) entry which is preliminary data.</text>
</comment>
<dbReference type="AlphaFoldDB" id="A0A0T5NNU3"/>
<dbReference type="PROSITE" id="PS51891">
    <property type="entry name" value="CENP_V_GFA"/>
    <property type="match status" value="1"/>
</dbReference>
<keyword evidence="2" id="KW-0479">Metal-binding</keyword>
<dbReference type="Gene3D" id="3.90.1590.10">
    <property type="entry name" value="glutathione-dependent formaldehyde- activating enzyme (gfa)"/>
    <property type="match status" value="1"/>
</dbReference>
<dbReference type="GO" id="GO:0046872">
    <property type="term" value="F:metal ion binding"/>
    <property type="evidence" value="ECO:0007669"/>
    <property type="project" value="UniProtKB-KW"/>
</dbReference>
<keyword evidence="3" id="KW-0862">Zinc</keyword>
<dbReference type="InterPro" id="IPR011057">
    <property type="entry name" value="Mss4-like_sf"/>
</dbReference>
<dbReference type="RefSeq" id="WP_057796828.1">
    <property type="nucleotide sequence ID" value="NZ_LAXJ01000034.1"/>
</dbReference>
<comment type="similarity">
    <text evidence="1">Belongs to the Gfa family.</text>
</comment>
<protein>
    <recommendedName>
        <fullName evidence="5">CENP-V/GFA domain-containing protein</fullName>
    </recommendedName>
</protein>
<dbReference type="Pfam" id="PF04828">
    <property type="entry name" value="GFA"/>
    <property type="match status" value="1"/>
</dbReference>